<sequence length="77" mass="8077">MTGISIGAGSSIGSDFIGYADSVRLAMDGSSPSDTTYNFAVTAVPEPSNLAMAGVAGLLLLARRWQARRSRNRGETR</sequence>
<dbReference type="AlphaFoldDB" id="A0A432MME0"/>
<evidence type="ECO:0000313" key="3">
    <source>
        <dbReference type="Proteomes" id="UP000280296"/>
    </source>
</evidence>
<keyword evidence="3" id="KW-1185">Reference proteome</keyword>
<accession>A0A432MME0</accession>
<reference evidence="2 3" key="1">
    <citation type="submission" date="2018-12" db="EMBL/GenBank/DDBJ databases">
        <authorList>
            <person name="Toschakov S.V."/>
        </authorList>
    </citation>
    <scope>NUCLEOTIDE SEQUENCE [LARGE SCALE GENOMIC DNA]</scope>
    <source>
        <strain evidence="2 3">GM2012</strain>
    </source>
</reference>
<dbReference type="InterPro" id="IPR013424">
    <property type="entry name" value="Ice-binding_C"/>
</dbReference>
<dbReference type="NCBIfam" id="TIGR02595">
    <property type="entry name" value="PEP_CTERM"/>
    <property type="match status" value="1"/>
</dbReference>
<evidence type="ECO:0000256" key="1">
    <source>
        <dbReference type="SAM" id="Phobius"/>
    </source>
</evidence>
<proteinExistence type="predicted"/>
<keyword evidence="1" id="KW-0812">Transmembrane</keyword>
<comment type="caution">
    <text evidence="2">The sequence shown here is derived from an EMBL/GenBank/DDBJ whole genome shotgun (WGS) entry which is preliminary data.</text>
</comment>
<protein>
    <submittedName>
        <fullName evidence="2">PEP-CTERM sorting domain-containing protein</fullName>
    </submittedName>
</protein>
<evidence type="ECO:0000313" key="2">
    <source>
        <dbReference type="EMBL" id="RUL88592.1"/>
    </source>
</evidence>
<gene>
    <name evidence="2" type="ORF">TsocGM_06630</name>
</gene>
<dbReference type="Proteomes" id="UP000280296">
    <property type="component" value="Unassembled WGS sequence"/>
</dbReference>
<keyword evidence="1" id="KW-1133">Transmembrane helix</keyword>
<dbReference type="RefSeq" id="WP_126724519.1">
    <property type="nucleotide sequence ID" value="NZ_RYZH01000009.1"/>
</dbReference>
<feature type="transmembrane region" description="Helical" evidence="1">
    <location>
        <begin position="37"/>
        <end position="61"/>
    </location>
</feature>
<dbReference type="EMBL" id="RYZH01000009">
    <property type="protein sequence ID" value="RUL88592.1"/>
    <property type="molecule type" value="Genomic_DNA"/>
</dbReference>
<reference evidence="2 3" key="2">
    <citation type="submission" date="2019-01" db="EMBL/GenBank/DDBJ databases">
        <title>Tautonia sociabilis, a novel thermotolerant planctomycete of Isosphaeraceae family, isolated from a 4000 m deep subterranean habitat.</title>
        <authorList>
            <person name="Kovaleva O.L."/>
            <person name="Elcheninov A.G."/>
            <person name="Van Heerden E."/>
            <person name="Toshchakov S.V."/>
            <person name="Novikov A."/>
            <person name="Bonch-Osmolovskaya E.A."/>
            <person name="Kublanov I.V."/>
        </authorList>
    </citation>
    <scope>NUCLEOTIDE SEQUENCE [LARGE SCALE GENOMIC DNA]</scope>
    <source>
        <strain evidence="2 3">GM2012</strain>
    </source>
</reference>
<name>A0A432MME0_9BACT</name>
<keyword evidence="1" id="KW-0472">Membrane</keyword>
<organism evidence="2 3">
    <name type="scientific">Tautonia sociabilis</name>
    <dbReference type="NCBI Taxonomy" id="2080755"/>
    <lineage>
        <taxon>Bacteria</taxon>
        <taxon>Pseudomonadati</taxon>
        <taxon>Planctomycetota</taxon>
        <taxon>Planctomycetia</taxon>
        <taxon>Isosphaerales</taxon>
        <taxon>Isosphaeraceae</taxon>
        <taxon>Tautonia</taxon>
    </lineage>
</organism>